<evidence type="ECO:0000313" key="5">
    <source>
        <dbReference type="EMBL" id="EED92919.1"/>
    </source>
</evidence>
<dbReference type="OMA" id="RACELMT"/>
<name>B8BZP5_THAPS</name>
<evidence type="ECO:0000256" key="4">
    <source>
        <dbReference type="SAM" id="SignalP"/>
    </source>
</evidence>
<dbReference type="SUPFAM" id="SSF56655">
    <property type="entry name" value="Carbohydrate phosphatase"/>
    <property type="match status" value="1"/>
</dbReference>
<evidence type="ECO:0000256" key="2">
    <source>
        <dbReference type="ARBA" id="ARBA00012633"/>
    </source>
</evidence>
<keyword evidence="3" id="KW-0460">Magnesium</keyword>
<dbReference type="Gene3D" id="3.40.190.80">
    <property type="match status" value="1"/>
</dbReference>
<organism evidence="5 6">
    <name type="scientific">Thalassiosira pseudonana</name>
    <name type="common">Marine diatom</name>
    <name type="synonym">Cyclotella nana</name>
    <dbReference type="NCBI Taxonomy" id="35128"/>
    <lineage>
        <taxon>Eukaryota</taxon>
        <taxon>Sar</taxon>
        <taxon>Stramenopiles</taxon>
        <taxon>Ochrophyta</taxon>
        <taxon>Bacillariophyta</taxon>
        <taxon>Coscinodiscophyceae</taxon>
        <taxon>Thalassiosirophycidae</taxon>
        <taxon>Thalassiosirales</taxon>
        <taxon>Thalassiosiraceae</taxon>
        <taxon>Thalassiosira</taxon>
    </lineage>
</organism>
<dbReference type="KEGG" id="tps:THAPSDRAFT_4580"/>
<dbReference type="STRING" id="35128.B8BZP5"/>
<sequence length="491" mass="53208">MKQLPLCLQLCVSTFIVHASCITSTVAFQFASPPVTLSRFFAVVGNKSTISPSLAYSSTASGQRLTLAMSTPNASERGIDATGYVPTGKPGSLERLCSVALRACELMTPLISSIYQEILSSINSEHDNNATIKSKVETVKQDNSTFTIADGLVQRLLINVLFDQVKFRAIVGEEEEDSCEDPAQQSWNLVQGLEVPRHIQPLVDSTKVNIESLAREHLPSDDVAYEQLSVFVDPIDGTREFATGHGEQCSICIGFADESGRAIAGLVYRPLTTPTPTFVAGSKAEKYAICHLNESSDVVKGGILTTNGSISPFMETLIYDEMQTKRIKSGGAGNKMLLLLENSIKRRNAEQMDGNDHQSSSMLYIQDRGVSRWDTCGAEACLEAFGGTLVKLTSVLESNSTLDQSDKYTYLASNTNLDFIPGSAFLTKYNSANGGINFKPNQKAVDVRDVKPYANTCGMVALGNEMNSADGLRYVTDAINRAARRDAPSLD</sequence>
<dbReference type="PANTHER" id="PTHR43028">
    <property type="entry name" value="3'(2'),5'-BISPHOSPHATE NUCLEOTIDASE 1"/>
    <property type="match status" value="1"/>
</dbReference>
<dbReference type="Proteomes" id="UP000001449">
    <property type="component" value="Chromosome 4"/>
</dbReference>
<comment type="similarity">
    <text evidence="1">Belongs to the inositol monophosphatase superfamily.</text>
</comment>
<dbReference type="GO" id="GO:0046872">
    <property type="term" value="F:metal ion binding"/>
    <property type="evidence" value="ECO:0007669"/>
    <property type="project" value="UniProtKB-KW"/>
</dbReference>
<reference evidence="5 6" key="1">
    <citation type="journal article" date="2004" name="Science">
        <title>The genome of the diatom Thalassiosira pseudonana: ecology, evolution, and metabolism.</title>
        <authorList>
            <person name="Armbrust E.V."/>
            <person name="Berges J.A."/>
            <person name="Bowler C."/>
            <person name="Green B.R."/>
            <person name="Martinez D."/>
            <person name="Putnam N.H."/>
            <person name="Zhou S."/>
            <person name="Allen A.E."/>
            <person name="Apt K.E."/>
            <person name="Bechner M."/>
            <person name="Brzezinski M.A."/>
            <person name="Chaal B.K."/>
            <person name="Chiovitti A."/>
            <person name="Davis A.K."/>
            <person name="Demarest M.S."/>
            <person name="Detter J.C."/>
            <person name="Glavina T."/>
            <person name="Goodstein D."/>
            <person name="Hadi M.Z."/>
            <person name="Hellsten U."/>
            <person name="Hildebrand M."/>
            <person name="Jenkins B.D."/>
            <person name="Jurka J."/>
            <person name="Kapitonov V.V."/>
            <person name="Kroger N."/>
            <person name="Lau W.W."/>
            <person name="Lane T.W."/>
            <person name="Larimer F.W."/>
            <person name="Lippmeier J.C."/>
            <person name="Lucas S."/>
            <person name="Medina M."/>
            <person name="Montsant A."/>
            <person name="Obornik M."/>
            <person name="Parker M.S."/>
            <person name="Palenik B."/>
            <person name="Pazour G.J."/>
            <person name="Richardson P.M."/>
            <person name="Rynearson T.A."/>
            <person name="Saito M.A."/>
            <person name="Schwartz D.C."/>
            <person name="Thamatrakoln K."/>
            <person name="Valentin K."/>
            <person name="Vardi A."/>
            <person name="Wilkerson F.P."/>
            <person name="Rokhsar D.S."/>
        </authorList>
    </citation>
    <scope>NUCLEOTIDE SEQUENCE [LARGE SCALE GENOMIC DNA]</scope>
    <source>
        <strain evidence="5 6">CCMP1335</strain>
    </source>
</reference>
<dbReference type="Gene3D" id="3.30.540.10">
    <property type="entry name" value="Fructose-1,6-Bisphosphatase, subunit A, domain 1"/>
    <property type="match status" value="1"/>
</dbReference>
<comment type="cofactor">
    <cofactor evidence="3">
        <name>Mg(2+)</name>
        <dbReference type="ChEBI" id="CHEBI:18420"/>
    </cofactor>
</comment>
<dbReference type="GO" id="GO:0008441">
    <property type="term" value="F:3'(2'),5'-bisphosphate nucleotidase activity"/>
    <property type="evidence" value="ECO:0007669"/>
    <property type="project" value="UniProtKB-EC"/>
</dbReference>
<dbReference type="InterPro" id="IPR000760">
    <property type="entry name" value="Inositol_monophosphatase-like"/>
</dbReference>
<feature type="binding site" evidence="3">
    <location>
        <position position="173"/>
    </location>
    <ligand>
        <name>Mg(2+)</name>
        <dbReference type="ChEBI" id="CHEBI:18420"/>
        <label>1</label>
        <note>catalytic</note>
    </ligand>
</feature>
<protein>
    <recommendedName>
        <fullName evidence="2">3'(2'),5'-bisphosphate nucleotidase</fullName>
        <ecNumber evidence="2">3.1.3.7</ecNumber>
    </recommendedName>
</protein>
<dbReference type="PaxDb" id="35128-Thaps4580"/>
<gene>
    <name evidence="5" type="ORF">THAPSDRAFT_4580</name>
</gene>
<dbReference type="Pfam" id="PF00459">
    <property type="entry name" value="Inositol_P"/>
    <property type="match status" value="1"/>
</dbReference>
<accession>B8BZP5</accession>
<feature type="binding site" evidence="3">
    <location>
        <position position="374"/>
    </location>
    <ligand>
        <name>Mg(2+)</name>
        <dbReference type="ChEBI" id="CHEBI:18420"/>
        <label>1</label>
        <note>catalytic</note>
    </ligand>
</feature>
<dbReference type="HOGENOM" id="CLU_556121_0_0_1"/>
<reference evidence="5 6" key="2">
    <citation type="journal article" date="2008" name="Nature">
        <title>The Phaeodactylum genome reveals the evolutionary history of diatom genomes.</title>
        <authorList>
            <person name="Bowler C."/>
            <person name="Allen A.E."/>
            <person name="Badger J.H."/>
            <person name="Grimwood J."/>
            <person name="Jabbari K."/>
            <person name="Kuo A."/>
            <person name="Maheswari U."/>
            <person name="Martens C."/>
            <person name="Maumus F."/>
            <person name="Otillar R.P."/>
            <person name="Rayko E."/>
            <person name="Salamov A."/>
            <person name="Vandepoele K."/>
            <person name="Beszteri B."/>
            <person name="Gruber A."/>
            <person name="Heijde M."/>
            <person name="Katinka M."/>
            <person name="Mock T."/>
            <person name="Valentin K."/>
            <person name="Verret F."/>
            <person name="Berges J.A."/>
            <person name="Brownlee C."/>
            <person name="Cadoret J.P."/>
            <person name="Chiovitti A."/>
            <person name="Choi C.J."/>
            <person name="Coesel S."/>
            <person name="De Martino A."/>
            <person name="Detter J.C."/>
            <person name="Durkin C."/>
            <person name="Falciatore A."/>
            <person name="Fournet J."/>
            <person name="Haruta M."/>
            <person name="Huysman M.J."/>
            <person name="Jenkins B.D."/>
            <person name="Jiroutova K."/>
            <person name="Jorgensen R.E."/>
            <person name="Joubert Y."/>
            <person name="Kaplan A."/>
            <person name="Kroger N."/>
            <person name="Kroth P.G."/>
            <person name="La Roche J."/>
            <person name="Lindquist E."/>
            <person name="Lommer M."/>
            <person name="Martin-Jezequel V."/>
            <person name="Lopez P.J."/>
            <person name="Lucas S."/>
            <person name="Mangogna M."/>
            <person name="McGinnis K."/>
            <person name="Medlin L.K."/>
            <person name="Montsant A."/>
            <person name="Oudot-Le Secq M.P."/>
            <person name="Napoli C."/>
            <person name="Obornik M."/>
            <person name="Parker M.S."/>
            <person name="Petit J.L."/>
            <person name="Porcel B.M."/>
            <person name="Poulsen N."/>
            <person name="Robison M."/>
            <person name="Rychlewski L."/>
            <person name="Rynearson T.A."/>
            <person name="Schmutz J."/>
            <person name="Shapiro H."/>
            <person name="Siaut M."/>
            <person name="Stanley M."/>
            <person name="Sussman M.R."/>
            <person name="Taylor A.R."/>
            <person name="Vardi A."/>
            <person name="von Dassow P."/>
            <person name="Vyverman W."/>
            <person name="Willis A."/>
            <person name="Wyrwicz L.S."/>
            <person name="Rokhsar D.S."/>
            <person name="Weissenbach J."/>
            <person name="Armbrust E.V."/>
            <person name="Green B.R."/>
            <person name="Van de Peer Y."/>
            <person name="Grigoriev I.V."/>
        </authorList>
    </citation>
    <scope>NUCLEOTIDE SEQUENCE [LARGE SCALE GENOMIC DNA]</scope>
    <source>
        <strain evidence="5 6">CCMP1335</strain>
    </source>
</reference>
<feature type="binding site" evidence="3">
    <location>
        <position position="235"/>
    </location>
    <ligand>
        <name>Mg(2+)</name>
        <dbReference type="ChEBI" id="CHEBI:18420"/>
        <label>1</label>
        <note>catalytic</note>
    </ligand>
</feature>
<dbReference type="PANTHER" id="PTHR43028:SF5">
    <property type="entry name" value="3'(2'),5'-BISPHOSPHATE NUCLEOTIDASE 1"/>
    <property type="match status" value="1"/>
</dbReference>
<keyword evidence="6" id="KW-1185">Reference proteome</keyword>
<evidence type="ECO:0000256" key="1">
    <source>
        <dbReference type="ARBA" id="ARBA00009759"/>
    </source>
</evidence>
<evidence type="ECO:0000313" key="6">
    <source>
        <dbReference type="Proteomes" id="UP000001449"/>
    </source>
</evidence>
<dbReference type="eggNOG" id="KOG3099">
    <property type="taxonomic scope" value="Eukaryota"/>
</dbReference>
<dbReference type="EC" id="3.1.3.7" evidence="2"/>
<dbReference type="InterPro" id="IPR050725">
    <property type="entry name" value="CysQ/Inositol_MonoPase"/>
</dbReference>
<dbReference type="InParanoid" id="B8BZP5"/>
<feature type="signal peptide" evidence="4">
    <location>
        <begin position="1"/>
        <end position="19"/>
    </location>
</feature>
<dbReference type="EMBL" id="CM000641">
    <property type="protein sequence ID" value="EED92919.1"/>
    <property type="molecule type" value="Genomic_DNA"/>
</dbReference>
<feature type="binding site" evidence="3">
    <location>
        <position position="236"/>
    </location>
    <ligand>
        <name>Mg(2+)</name>
        <dbReference type="ChEBI" id="CHEBI:18420"/>
        <label>1</label>
        <note>catalytic</note>
    </ligand>
</feature>
<feature type="binding site" evidence="3">
    <location>
        <position position="233"/>
    </location>
    <ligand>
        <name>Mg(2+)</name>
        <dbReference type="ChEBI" id="CHEBI:18420"/>
        <label>1</label>
        <note>catalytic</note>
    </ligand>
</feature>
<keyword evidence="3" id="KW-0479">Metal-binding</keyword>
<feature type="chain" id="PRO_5002868849" description="3'(2'),5'-bisphosphate nucleotidase" evidence="4">
    <location>
        <begin position="20"/>
        <end position="491"/>
    </location>
</feature>
<dbReference type="AlphaFoldDB" id="B8BZP5"/>
<dbReference type="RefSeq" id="XP_002289382.1">
    <property type="nucleotide sequence ID" value="XM_002289346.1"/>
</dbReference>
<evidence type="ECO:0000256" key="3">
    <source>
        <dbReference type="PIRSR" id="PIRSR600760-2"/>
    </source>
</evidence>
<keyword evidence="4" id="KW-0732">Signal</keyword>
<dbReference type="GeneID" id="7446129"/>
<proteinExistence type="inferred from homology"/>